<evidence type="ECO:0008006" key="4">
    <source>
        <dbReference type="Google" id="ProtNLM"/>
    </source>
</evidence>
<dbReference type="SUPFAM" id="SSF52540">
    <property type="entry name" value="P-loop containing nucleoside triphosphate hydrolases"/>
    <property type="match status" value="1"/>
</dbReference>
<dbReference type="Gene3D" id="3.40.50.300">
    <property type="entry name" value="P-loop containing nucleotide triphosphate hydrolases"/>
    <property type="match status" value="1"/>
</dbReference>
<dbReference type="Pfam" id="PF13481">
    <property type="entry name" value="AAA_25"/>
    <property type="match status" value="1"/>
</dbReference>
<organism evidence="2 3">
    <name type="scientific">Candidatus Filomicrobium marinum</name>
    <dbReference type="NCBI Taxonomy" id="1608628"/>
    <lineage>
        <taxon>Bacteria</taxon>
        <taxon>Pseudomonadati</taxon>
        <taxon>Pseudomonadota</taxon>
        <taxon>Alphaproteobacteria</taxon>
        <taxon>Hyphomicrobiales</taxon>
        <taxon>Hyphomicrobiaceae</taxon>
        <taxon>Filomicrobium</taxon>
    </lineage>
</organism>
<keyword evidence="3" id="KW-1185">Reference proteome</keyword>
<dbReference type="AlphaFoldDB" id="A0A0D6JIR7"/>
<sequence>MLIRFLSDKPLPPPVSLVHGYLQKGSLIVLSGQAGKGKTALATNLVMAGIDGGTWLDMPVKGGPTLWIAYEAAHSTERRIRALAAGSASTPPVAVASQLPLLTADEAPKAIDAALKAASECFGAPVELVVVDALTSAMRGSDENASASMTKALGVLLKQIEAHGVSVLLLTHTGKSGGLETRGHSAVIGDATSAFAIDCKRGVTSLVCTKQRDMELSPPIPFRIAANGSELRVERDHSEPVESSQPEGQPLPKGAARMLEEIKRLGGRTTLNALREACKQAFKSKTEGAFRSAFSGARKELEGRALIVIQGDVVALAEASVSLEPSEPSEPSEPLEVLETSENLTRSDISERQKKALEKNPYKGFSNVSDTQPSPGTSELADADASPMDMAVPAKARLH</sequence>
<dbReference type="KEGG" id="fil:BN1229_v1_2626"/>
<dbReference type="OrthoDB" id="1496333at2"/>
<dbReference type="RefSeq" id="WP_046478471.1">
    <property type="nucleotide sequence ID" value="NZ_LN829118.1"/>
</dbReference>
<protein>
    <recommendedName>
        <fullName evidence="4">AAA+ ATPase domain-containing protein</fullName>
    </recommendedName>
</protein>
<dbReference type="InterPro" id="IPR027417">
    <property type="entry name" value="P-loop_NTPase"/>
</dbReference>
<feature type="compositionally biased region" description="Basic and acidic residues" evidence="1">
    <location>
        <begin position="348"/>
        <end position="361"/>
    </location>
</feature>
<gene>
    <name evidence="2" type="ORF">YBN1229_v1_3291</name>
</gene>
<dbReference type="Proteomes" id="UP000033187">
    <property type="component" value="Chromosome 1"/>
</dbReference>
<evidence type="ECO:0000256" key="1">
    <source>
        <dbReference type="SAM" id="MobiDB-lite"/>
    </source>
</evidence>
<dbReference type="KEGG" id="fiy:BN1229_v1_3291"/>
<evidence type="ECO:0000313" key="2">
    <source>
        <dbReference type="EMBL" id="CPR21858.1"/>
    </source>
</evidence>
<dbReference type="EMBL" id="LN829119">
    <property type="protein sequence ID" value="CPR21858.1"/>
    <property type="molecule type" value="Genomic_DNA"/>
</dbReference>
<evidence type="ECO:0000313" key="3">
    <source>
        <dbReference type="Proteomes" id="UP000033187"/>
    </source>
</evidence>
<feature type="compositionally biased region" description="Low complexity" evidence="1">
    <location>
        <begin position="332"/>
        <end position="342"/>
    </location>
</feature>
<feature type="region of interest" description="Disordered" evidence="1">
    <location>
        <begin position="322"/>
        <end position="399"/>
    </location>
</feature>
<accession>A0A0D6JIR7</accession>
<proteinExistence type="predicted"/>
<feature type="compositionally biased region" description="Polar residues" evidence="1">
    <location>
        <begin position="366"/>
        <end position="377"/>
    </location>
</feature>
<feature type="region of interest" description="Disordered" evidence="1">
    <location>
        <begin position="233"/>
        <end position="252"/>
    </location>
</feature>
<reference evidence="3" key="1">
    <citation type="submission" date="2015-02" db="EMBL/GenBank/DDBJ databases">
        <authorList>
            <person name="Chooi Y.-H."/>
        </authorList>
    </citation>
    <scope>NUCLEOTIDE SEQUENCE [LARGE SCALE GENOMIC DNA]</scope>
    <source>
        <strain evidence="3">strain Y</strain>
    </source>
</reference>
<name>A0A0D6JIR7_9HYPH</name>